<keyword evidence="2" id="KW-1185">Reference proteome</keyword>
<comment type="caution">
    <text evidence="1">The sequence shown here is derived from an EMBL/GenBank/DDBJ whole genome shotgun (WGS) entry which is preliminary data.</text>
</comment>
<evidence type="ECO:0000313" key="2">
    <source>
        <dbReference type="Proteomes" id="UP001159363"/>
    </source>
</evidence>
<accession>A0ABQ9GMZ5</accession>
<name>A0ABQ9GMZ5_9NEOP</name>
<protein>
    <submittedName>
        <fullName evidence="1">Uncharacterized protein</fullName>
    </submittedName>
</protein>
<gene>
    <name evidence="1" type="ORF">PR048_027028</name>
</gene>
<proteinExistence type="predicted"/>
<dbReference type="Proteomes" id="UP001159363">
    <property type="component" value="Chromosome 10"/>
</dbReference>
<dbReference type="EMBL" id="JARBHB010000011">
    <property type="protein sequence ID" value="KAJ8873392.1"/>
    <property type="molecule type" value="Genomic_DNA"/>
</dbReference>
<evidence type="ECO:0000313" key="1">
    <source>
        <dbReference type="EMBL" id="KAJ8873392.1"/>
    </source>
</evidence>
<reference evidence="1 2" key="1">
    <citation type="submission" date="2023-02" db="EMBL/GenBank/DDBJ databases">
        <title>LHISI_Scaffold_Assembly.</title>
        <authorList>
            <person name="Stuart O.P."/>
            <person name="Cleave R."/>
            <person name="Magrath M.J.L."/>
            <person name="Mikheyev A.S."/>
        </authorList>
    </citation>
    <scope>NUCLEOTIDE SEQUENCE [LARGE SCALE GENOMIC DNA]</scope>
    <source>
        <strain evidence="1">Daus_M_001</strain>
        <tissue evidence="1">Leg muscle</tissue>
    </source>
</reference>
<sequence length="280" mass="30852">MEGEAMLVWSSAGIEGRSTTLHRPARFPRAKMREGPRRESNPVHVGIGLFTALKYSTRSRFVVHSATRLEVTTRSRGHNSVWPGDVYVGCGQHSHKGVHVISQRGEEGSVSQWLENSRPTKANQVQFLVGSHPDIRRRESYRTMPLVGGFSQGSPFLPDLGIPQLLHIHLASPTSALKNADVKSHQKHSSPLAIQLKSVHDHSPPTLANRVQLPMGSLPDSRMWQSCRTMPLVGRLYLGSPPPPNLIMAPLHTSITLIGSQDLAVKSRPNISTPLSKYMS</sequence>
<organism evidence="1 2">
    <name type="scientific">Dryococelus australis</name>
    <dbReference type="NCBI Taxonomy" id="614101"/>
    <lineage>
        <taxon>Eukaryota</taxon>
        <taxon>Metazoa</taxon>
        <taxon>Ecdysozoa</taxon>
        <taxon>Arthropoda</taxon>
        <taxon>Hexapoda</taxon>
        <taxon>Insecta</taxon>
        <taxon>Pterygota</taxon>
        <taxon>Neoptera</taxon>
        <taxon>Polyneoptera</taxon>
        <taxon>Phasmatodea</taxon>
        <taxon>Verophasmatodea</taxon>
        <taxon>Anareolatae</taxon>
        <taxon>Phasmatidae</taxon>
        <taxon>Eurycanthinae</taxon>
        <taxon>Dryococelus</taxon>
    </lineage>
</organism>